<feature type="domain" description="Cytochrome c assembly protein" evidence="11">
    <location>
        <begin position="89"/>
        <end position="295"/>
    </location>
</feature>
<dbReference type="Pfam" id="PF16327">
    <property type="entry name" value="CcmF_C"/>
    <property type="match status" value="1"/>
</dbReference>
<feature type="transmembrane region" description="Helical" evidence="10">
    <location>
        <begin position="395"/>
        <end position="414"/>
    </location>
</feature>
<dbReference type="NCBIfam" id="NF007691">
    <property type="entry name" value="PRK10369.1"/>
    <property type="match status" value="1"/>
</dbReference>
<feature type="transmembrane region" description="Helical" evidence="10">
    <location>
        <begin position="177"/>
        <end position="197"/>
    </location>
</feature>
<comment type="subcellular location">
    <subcellularLocation>
        <location evidence="1">Cell inner membrane</location>
        <topology evidence="1">Multi-pass membrane protein</topology>
    </subcellularLocation>
</comment>
<feature type="transmembrane region" description="Helical" evidence="10">
    <location>
        <begin position="209"/>
        <end position="229"/>
    </location>
</feature>
<keyword evidence="8 10" id="KW-0472">Membrane</keyword>
<proteinExistence type="inferred from homology"/>
<comment type="function">
    <text evidence="9">Required for the biogenesis of c-type cytochromes. Possible subunit of a heme lyase.</text>
</comment>
<keyword evidence="5 10" id="KW-0812">Transmembrane</keyword>
<dbReference type="InterPro" id="IPR003567">
    <property type="entry name" value="Cyt_c_biogenesis"/>
</dbReference>
<sequence>MIAEIGVYALILALLLALAQSFFGLAGPAARRLRWMAVVRPAAFGQLFFMALSYGCLTYLFVISDYSVRYVARYSNPLMPFFYRVAGVWGAHEGSMMLWLLVLGIWTALVALFSRKLPVEFSSRVLGVLGVVSSGFFLFTLLTSNPFVRMLPPALHGGTLNPILEDPLLVIHPPMLYMGYVGLSVAFAFSVAALISGRMDAAWARWTRPWTLAAWIFLTIGIILGSFWSYYELGWGGWWFWDPVENASFMPWLVATALIHSLAVSEKRGAFKSWTALLAIAGFSLSLLGTFLVRSGVLISIHAFALDPKRGMFILILLAVMTVLALILYLWRAPLLWNTGGGFHFLSRESFLLFNNVLLIAGAGAVFLGTIYPLFIEVLGLGKISVGPPYFDHVFIPIMFPLFALIGIGPYVSWKRGTGTRLWQRIRWPFLFWVLAALVLLSVAIREDWPVETLLGTVFGAWVLLTALIEPVHRLFLRFRGEPVRLPSSVLGMSLAHFGVGVVVLGITVSTTLGIWRDMPLRPGQSYHMAGFTYRFDRIRPARGRNWKGVRATFTIRHGRTLFAVVHPEKRRFFPDGGTTTNAAIVGGALHDLFVSLGNPLGKGRWSIRFRYEPMVILVWLGGLIMALGGFLALCDRRYRIRFEEPPYLPLDGSAISPDSGQESPS</sequence>
<feature type="transmembrane region" description="Helical" evidence="10">
    <location>
        <begin position="125"/>
        <end position="143"/>
    </location>
</feature>
<evidence type="ECO:0000256" key="8">
    <source>
        <dbReference type="ARBA" id="ARBA00023136"/>
    </source>
</evidence>
<protein>
    <submittedName>
        <fullName evidence="13">Cytochrome c-type biogenesis protein CcmF</fullName>
    </submittedName>
</protein>
<keyword evidence="3" id="KW-1003">Cell membrane</keyword>
<feature type="transmembrane region" description="Helical" evidence="10">
    <location>
        <begin position="74"/>
        <end position="91"/>
    </location>
</feature>
<organism evidence="13">
    <name type="scientific">mine drainage metagenome</name>
    <dbReference type="NCBI Taxonomy" id="410659"/>
    <lineage>
        <taxon>unclassified sequences</taxon>
        <taxon>metagenomes</taxon>
        <taxon>ecological metagenomes</taxon>
    </lineage>
</organism>
<feature type="transmembrane region" description="Helical" evidence="10">
    <location>
        <begin position="352"/>
        <end position="375"/>
    </location>
</feature>
<feature type="transmembrane region" description="Helical" evidence="10">
    <location>
        <begin position="615"/>
        <end position="635"/>
    </location>
</feature>
<feature type="transmembrane region" description="Helical" evidence="10">
    <location>
        <begin position="97"/>
        <end position="113"/>
    </location>
</feature>
<evidence type="ECO:0000259" key="12">
    <source>
        <dbReference type="Pfam" id="PF16327"/>
    </source>
</evidence>
<dbReference type="InterPro" id="IPR032523">
    <property type="entry name" value="CcmF_C"/>
</dbReference>
<feature type="domain" description="Cytochrome c-type biogenesis protein CcmF C-terminal" evidence="12">
    <location>
        <begin position="315"/>
        <end position="637"/>
    </location>
</feature>
<dbReference type="GO" id="GO:0017004">
    <property type="term" value="P:cytochrome complex assembly"/>
    <property type="evidence" value="ECO:0007669"/>
    <property type="project" value="UniProtKB-KW"/>
</dbReference>
<reference evidence="13" key="2">
    <citation type="journal article" date="2014" name="ISME J.">
        <title>Microbial stratification in low pH oxic and suboxic macroscopic growths along an acid mine drainage.</title>
        <authorList>
            <person name="Mendez-Garcia C."/>
            <person name="Mesa V."/>
            <person name="Sprenger R.R."/>
            <person name="Richter M."/>
            <person name="Diez M.S."/>
            <person name="Solano J."/>
            <person name="Bargiela R."/>
            <person name="Golyshina O.V."/>
            <person name="Manteca A."/>
            <person name="Ramos J.L."/>
            <person name="Gallego J.R."/>
            <person name="Llorente I."/>
            <person name="Martins Dos Santos V.A."/>
            <person name="Jensen O.N."/>
            <person name="Pelaez A.I."/>
            <person name="Sanchez J."/>
            <person name="Ferrer M."/>
        </authorList>
    </citation>
    <scope>NUCLEOTIDE SEQUENCE</scope>
</reference>
<evidence type="ECO:0000256" key="9">
    <source>
        <dbReference type="ARBA" id="ARBA00037230"/>
    </source>
</evidence>
<dbReference type="AlphaFoldDB" id="T1AAZ8"/>
<keyword evidence="6" id="KW-0201">Cytochrome c-type biogenesis</keyword>
<dbReference type="PANTHER" id="PTHR43653:SF1">
    <property type="entry name" value="CYTOCHROME C-TYPE BIOGENESIS PROTEIN CCMF"/>
    <property type="match status" value="1"/>
</dbReference>
<evidence type="ECO:0000256" key="7">
    <source>
        <dbReference type="ARBA" id="ARBA00022989"/>
    </source>
</evidence>
<evidence type="ECO:0000256" key="3">
    <source>
        <dbReference type="ARBA" id="ARBA00022475"/>
    </source>
</evidence>
<feature type="transmembrane region" description="Helical" evidence="10">
    <location>
        <begin position="490"/>
        <end position="516"/>
    </location>
</feature>
<dbReference type="GO" id="GO:0015232">
    <property type="term" value="F:heme transmembrane transporter activity"/>
    <property type="evidence" value="ECO:0007669"/>
    <property type="project" value="InterPro"/>
</dbReference>
<dbReference type="EMBL" id="AUZY01006561">
    <property type="protein sequence ID" value="EQD53968.1"/>
    <property type="molecule type" value="Genomic_DNA"/>
</dbReference>
<feature type="transmembrane region" description="Helical" evidence="10">
    <location>
        <begin position="451"/>
        <end position="469"/>
    </location>
</feature>
<evidence type="ECO:0000313" key="13">
    <source>
        <dbReference type="EMBL" id="EQD53968.1"/>
    </source>
</evidence>
<keyword evidence="7 10" id="KW-1133">Transmembrane helix</keyword>
<dbReference type="PRINTS" id="PR01411">
    <property type="entry name" value="CCMFBIOGNSIS"/>
</dbReference>
<evidence type="ECO:0000256" key="10">
    <source>
        <dbReference type="SAM" id="Phobius"/>
    </source>
</evidence>
<feature type="transmembrane region" description="Helical" evidence="10">
    <location>
        <begin position="249"/>
        <end position="265"/>
    </location>
</feature>
<dbReference type="NCBIfam" id="TIGR00353">
    <property type="entry name" value="nrfE"/>
    <property type="match status" value="1"/>
</dbReference>
<evidence type="ECO:0000259" key="11">
    <source>
        <dbReference type="Pfam" id="PF01578"/>
    </source>
</evidence>
<evidence type="ECO:0000256" key="2">
    <source>
        <dbReference type="ARBA" id="ARBA00009186"/>
    </source>
</evidence>
<comment type="caution">
    <text evidence="13">The sequence shown here is derived from an EMBL/GenBank/DDBJ whole genome shotgun (WGS) entry which is preliminary data.</text>
</comment>
<evidence type="ECO:0000256" key="4">
    <source>
        <dbReference type="ARBA" id="ARBA00022519"/>
    </source>
</evidence>
<dbReference type="GO" id="GO:0005886">
    <property type="term" value="C:plasma membrane"/>
    <property type="evidence" value="ECO:0007669"/>
    <property type="project" value="UniProtKB-SubCell"/>
</dbReference>
<accession>T1AAZ8</accession>
<dbReference type="InterPro" id="IPR003568">
    <property type="entry name" value="Cyt_c_biogenesis_CcmF"/>
</dbReference>
<dbReference type="PRINTS" id="PR01410">
    <property type="entry name" value="CCBIOGENESIS"/>
</dbReference>
<dbReference type="Pfam" id="PF01578">
    <property type="entry name" value="Cytochrom_C_asm"/>
    <property type="match status" value="1"/>
</dbReference>
<gene>
    <name evidence="13" type="ORF">B1B_09919</name>
</gene>
<comment type="similarity">
    <text evidence="2">Belongs to the CcmF/CycK/Ccl1/NrfE/CcsA family.</text>
</comment>
<reference evidence="13" key="1">
    <citation type="submission" date="2013-08" db="EMBL/GenBank/DDBJ databases">
        <authorList>
            <person name="Mendez C."/>
            <person name="Richter M."/>
            <person name="Ferrer M."/>
            <person name="Sanchez J."/>
        </authorList>
    </citation>
    <scope>NUCLEOTIDE SEQUENCE</scope>
</reference>
<name>T1AAZ8_9ZZZZ</name>
<dbReference type="GO" id="GO:0020037">
    <property type="term" value="F:heme binding"/>
    <property type="evidence" value="ECO:0007669"/>
    <property type="project" value="InterPro"/>
</dbReference>
<feature type="transmembrane region" description="Helical" evidence="10">
    <location>
        <begin position="277"/>
        <end position="305"/>
    </location>
</feature>
<feature type="transmembrane region" description="Helical" evidence="10">
    <location>
        <begin position="42"/>
        <end position="62"/>
    </location>
</feature>
<feature type="transmembrane region" description="Helical" evidence="10">
    <location>
        <begin position="426"/>
        <end position="445"/>
    </location>
</feature>
<evidence type="ECO:0000256" key="5">
    <source>
        <dbReference type="ARBA" id="ARBA00022692"/>
    </source>
</evidence>
<evidence type="ECO:0000256" key="1">
    <source>
        <dbReference type="ARBA" id="ARBA00004429"/>
    </source>
</evidence>
<evidence type="ECO:0000256" key="6">
    <source>
        <dbReference type="ARBA" id="ARBA00022748"/>
    </source>
</evidence>
<dbReference type="PANTHER" id="PTHR43653">
    <property type="entry name" value="CYTOCHROME C ASSEMBLY PROTEIN-RELATED"/>
    <property type="match status" value="1"/>
</dbReference>
<feature type="transmembrane region" description="Helical" evidence="10">
    <location>
        <begin position="311"/>
        <end position="331"/>
    </location>
</feature>
<dbReference type="InterPro" id="IPR002541">
    <property type="entry name" value="Cyt_c_assembly"/>
</dbReference>
<keyword evidence="4" id="KW-0997">Cell inner membrane</keyword>